<protein>
    <submittedName>
        <fullName evidence="2">Uncharacterized protein</fullName>
    </submittedName>
</protein>
<reference evidence="2 3" key="1">
    <citation type="submission" date="2019-04" db="EMBL/GenBank/DDBJ databases">
        <title>An improved genome assembly and genetic linkage map for asparagus bean, Vigna unguiculata ssp. sesquipedialis.</title>
        <authorList>
            <person name="Xia Q."/>
            <person name="Zhang R."/>
            <person name="Dong Y."/>
        </authorList>
    </citation>
    <scope>NUCLEOTIDE SEQUENCE [LARGE SCALE GENOMIC DNA]</scope>
    <source>
        <tissue evidence="2">Leaf</tissue>
    </source>
</reference>
<proteinExistence type="predicted"/>
<feature type="compositionally biased region" description="Polar residues" evidence="1">
    <location>
        <begin position="87"/>
        <end position="96"/>
    </location>
</feature>
<gene>
    <name evidence="2" type="ORF">DEO72_LG3g1441</name>
</gene>
<accession>A0A4D6LE87</accession>
<name>A0A4D6LE87_VIGUN</name>
<keyword evidence="3" id="KW-1185">Reference proteome</keyword>
<dbReference type="Proteomes" id="UP000501690">
    <property type="component" value="Linkage Group LG3"/>
</dbReference>
<dbReference type="AlphaFoldDB" id="A0A4D6LE87"/>
<dbReference type="EMBL" id="CP039347">
    <property type="protein sequence ID" value="QCD86912.1"/>
    <property type="molecule type" value="Genomic_DNA"/>
</dbReference>
<evidence type="ECO:0000256" key="1">
    <source>
        <dbReference type="SAM" id="MobiDB-lite"/>
    </source>
</evidence>
<evidence type="ECO:0000313" key="2">
    <source>
        <dbReference type="EMBL" id="QCD86912.1"/>
    </source>
</evidence>
<organism evidence="2 3">
    <name type="scientific">Vigna unguiculata</name>
    <name type="common">Cowpea</name>
    <dbReference type="NCBI Taxonomy" id="3917"/>
    <lineage>
        <taxon>Eukaryota</taxon>
        <taxon>Viridiplantae</taxon>
        <taxon>Streptophyta</taxon>
        <taxon>Embryophyta</taxon>
        <taxon>Tracheophyta</taxon>
        <taxon>Spermatophyta</taxon>
        <taxon>Magnoliopsida</taxon>
        <taxon>eudicotyledons</taxon>
        <taxon>Gunneridae</taxon>
        <taxon>Pentapetalae</taxon>
        <taxon>rosids</taxon>
        <taxon>fabids</taxon>
        <taxon>Fabales</taxon>
        <taxon>Fabaceae</taxon>
        <taxon>Papilionoideae</taxon>
        <taxon>50 kb inversion clade</taxon>
        <taxon>NPAAA clade</taxon>
        <taxon>indigoferoid/millettioid clade</taxon>
        <taxon>Phaseoleae</taxon>
        <taxon>Vigna</taxon>
    </lineage>
</organism>
<sequence>MLLFKENALGVVVSESLFEYAWFSEKIVPLPPLAAECRALLGHSPSNRCFTLRHSNTSIFQFYCAGLGRCTFPFPVNFNAPIQARQSRLSESSRNSPGAIVAVSPKRESAA</sequence>
<evidence type="ECO:0000313" key="3">
    <source>
        <dbReference type="Proteomes" id="UP000501690"/>
    </source>
</evidence>
<feature type="region of interest" description="Disordered" evidence="1">
    <location>
        <begin position="87"/>
        <end position="111"/>
    </location>
</feature>